<keyword evidence="2" id="KW-1185">Reference proteome</keyword>
<comment type="caution">
    <text evidence="1">The sequence shown here is derived from an EMBL/GenBank/DDBJ whole genome shotgun (WGS) entry which is preliminary data.</text>
</comment>
<organism evidence="1 2">
    <name type="scientific">Ridgeia piscesae</name>
    <name type="common">Tubeworm</name>
    <dbReference type="NCBI Taxonomy" id="27915"/>
    <lineage>
        <taxon>Eukaryota</taxon>
        <taxon>Metazoa</taxon>
        <taxon>Spiralia</taxon>
        <taxon>Lophotrochozoa</taxon>
        <taxon>Annelida</taxon>
        <taxon>Polychaeta</taxon>
        <taxon>Sedentaria</taxon>
        <taxon>Canalipalpata</taxon>
        <taxon>Sabellida</taxon>
        <taxon>Siboglinidae</taxon>
        <taxon>Ridgeia</taxon>
    </lineage>
</organism>
<name>A0AAD9NJS3_RIDPI</name>
<proteinExistence type="predicted"/>
<protein>
    <submittedName>
        <fullName evidence="1">Uncharacterized protein</fullName>
    </submittedName>
</protein>
<gene>
    <name evidence="1" type="ORF">NP493_941g02033</name>
</gene>
<accession>A0AAD9NJS3</accession>
<dbReference type="AlphaFoldDB" id="A0AAD9NJS3"/>
<dbReference type="EMBL" id="JAODUO010000948">
    <property type="protein sequence ID" value="KAK2172585.1"/>
    <property type="molecule type" value="Genomic_DNA"/>
</dbReference>
<sequence>MSGDRLCRICLNPLLPRRYRTLYHEDIIPLHRHIRLIVGHIHEDDVNGLLNFLCNLCFSKLRQLDVAYNKMRQIHAFIESNLDTLTAIHVSARQKLLAVKASKNTPV</sequence>
<evidence type="ECO:0000313" key="2">
    <source>
        <dbReference type="Proteomes" id="UP001209878"/>
    </source>
</evidence>
<evidence type="ECO:0000313" key="1">
    <source>
        <dbReference type="EMBL" id="KAK2172585.1"/>
    </source>
</evidence>
<dbReference type="Proteomes" id="UP001209878">
    <property type="component" value="Unassembled WGS sequence"/>
</dbReference>
<reference evidence="1" key="1">
    <citation type="journal article" date="2023" name="Mol. Biol. Evol.">
        <title>Third-Generation Sequencing Reveals the Adaptive Role of the Epigenome in Three Deep-Sea Polychaetes.</title>
        <authorList>
            <person name="Perez M."/>
            <person name="Aroh O."/>
            <person name="Sun Y."/>
            <person name="Lan Y."/>
            <person name="Juniper S.K."/>
            <person name="Young C.R."/>
            <person name="Angers B."/>
            <person name="Qian P.Y."/>
        </authorList>
    </citation>
    <scope>NUCLEOTIDE SEQUENCE</scope>
    <source>
        <tissue evidence="1">Vestimentum</tissue>
    </source>
</reference>